<feature type="compositionally biased region" description="Basic and acidic residues" evidence="1">
    <location>
        <begin position="734"/>
        <end position="750"/>
    </location>
</feature>
<feature type="compositionally biased region" description="Basic and acidic residues" evidence="1">
    <location>
        <begin position="1225"/>
        <end position="1239"/>
    </location>
</feature>
<comment type="caution">
    <text evidence="3">The sequence shown here is derived from an EMBL/GenBank/DDBJ whole genome shotgun (WGS) entry which is preliminary data.</text>
</comment>
<feature type="compositionally biased region" description="Basic and acidic residues" evidence="1">
    <location>
        <begin position="638"/>
        <end position="654"/>
    </location>
</feature>
<sequence length="1403" mass="144640">VALAAGALGAVPGAAWSQTTTRWPGRGGLHFDDGEAEVGTEALRRYLETYFGASYMYYDDGYVRVAEPVNVDVSGKAFRPKGPGEAPPGAHRMPPAEPLARGGGEADAQRAPQEPDISWIEGWGAARLALSFVEPGAVCSLPYVVLLVAGLALSIEEPGAARSWPLYYVPCMYCDVVDVQAEESEVEGIDEDQIPAPSPPGMRKALLAEPPGRSPPGVRDVPLVGPPGQGPSSVARPASRSGQKAAGRWLEVAVRESGEDATVDIHVPHHLALEASDGYPDGHDDGKVVKVVERFTDGRAGIGLNQRPDGSSIGADERSDDRAAASSVDKVSSCCVDSRADVVTFEIFDGSADSSGGEASVRRAGGRVDSSVAEVSGVCPDGRADRSVDTVPTCRASGRADSGIARVSDLCETADNREAGTLGAAAASEEAGEQQCRAFRGIQARAKPATELAYATLAAAASAADLWPPPPSAGLASEEFEEYERDRDEDGEAGDEDGEEASAAGAVRLSAEASAVAQPAGDAGAPLSASALAAEPPAMQKHIVGQKLRPMIAKYSDAEYQPGLAGKVANVLIELGWDIQDLLTLLEPKSEQLLKIVVDIVMVAAPYGYDRGHGGSDVDKGQAYDAGLYGSSIAEAPGGRDDCGHGGSDIDKVRPAMASGSAAGAGAGVQQRRRPRQDRHPVSGGGRVGEVPTLGSSTSAVKQACGDAAAAGKADPGQAYDAGLYGSSVAEAPGGRDDRGHGGSDIDKVRPAMASGSAAGAGAGVQQRRRPRQDRHPVSGGGRVGEVPTLGSSTSSVWQACGHAAAAGRAYLGQAYDAGRYDSSIAEAPGGRDDRGHSGSDVYKVFEGSPDGHADNSLDGRLVVGTDGCSRSSIEKVPDCCAYGCSGIRSDEVADSSADCADISADKVSTCRADGRSGSAVTEVTDGCAYGYTEGRGDRVSTHRVDRRADDGIVRVFDGQASVRRAGSRDDSGLAEAPGGYDDGHVGSNVGGVSQCCADSRGDVSIDRWPDGYVRGRADGIADKVSGRCADGSPDTLPDEACSGPSSGLASNSTDGVYTRDAGGRADSSVTEGTDDCAGSDPDSRGDKVSACWVDGRADRGVVKVCNDPAVGHADRNVGQASKRRAGGRDDNVLVEASDGHGDSRAGGSIGGTPDSCADSRADVGIDEGFDGYGDGHADCVADGVPACCADGGSDVSPRPATRHCGSQQHRPRGGDDIYGGAEGAGHEDPDEHKYHDGDVCDGELHDDECDGLEGADHGDHSKREYRHYGECDSEQRPPLRGMTPSRAGARLAPSLWFRKAEPAAGQDTALEQDPLPNFGGTEPAQRQQDRERYQEGEKLRHQSGPERSWWQEALVLDGALGGPREALVEAARAPSASLLDGVHDGLEAPAEATKAFADDGPH</sequence>
<evidence type="ECO:0000313" key="4">
    <source>
        <dbReference type="Proteomes" id="UP001189429"/>
    </source>
</evidence>
<dbReference type="InterPro" id="IPR036053">
    <property type="entry name" value="PABP-dom"/>
</dbReference>
<feature type="region of interest" description="Disordered" evidence="1">
    <location>
        <begin position="465"/>
        <end position="505"/>
    </location>
</feature>
<feature type="region of interest" description="Disordered" evidence="1">
    <location>
        <begin position="1111"/>
        <end position="1163"/>
    </location>
</feature>
<dbReference type="Gene3D" id="1.10.1900.10">
    <property type="entry name" value="c-terminal domain of poly(a) binding protein"/>
    <property type="match status" value="1"/>
</dbReference>
<evidence type="ECO:0000259" key="2">
    <source>
        <dbReference type="PROSITE" id="PS51309"/>
    </source>
</evidence>
<feature type="region of interest" description="Disordered" evidence="1">
    <location>
        <begin position="300"/>
        <end position="326"/>
    </location>
</feature>
<feature type="region of interest" description="Disordered" evidence="1">
    <location>
        <begin position="1193"/>
        <end position="1263"/>
    </location>
</feature>
<feature type="region of interest" description="Disordered" evidence="1">
    <location>
        <begin position="730"/>
        <end position="792"/>
    </location>
</feature>
<feature type="domain" description="PABC" evidence="2">
    <location>
        <begin position="524"/>
        <end position="608"/>
    </location>
</feature>
<feature type="region of interest" description="Disordered" evidence="1">
    <location>
        <begin position="637"/>
        <end position="696"/>
    </location>
</feature>
<dbReference type="Proteomes" id="UP001189429">
    <property type="component" value="Unassembled WGS sequence"/>
</dbReference>
<name>A0ABN9U7G7_9DINO</name>
<feature type="non-terminal residue" evidence="3">
    <location>
        <position position="1"/>
    </location>
</feature>
<evidence type="ECO:0000313" key="3">
    <source>
        <dbReference type="EMBL" id="CAK0855083.1"/>
    </source>
</evidence>
<feature type="non-terminal residue" evidence="3">
    <location>
        <position position="1403"/>
    </location>
</feature>
<keyword evidence="4" id="KW-1185">Reference proteome</keyword>
<dbReference type="InterPro" id="IPR002004">
    <property type="entry name" value="PABP_HYD_C"/>
</dbReference>
<reference evidence="3" key="1">
    <citation type="submission" date="2023-10" db="EMBL/GenBank/DDBJ databases">
        <authorList>
            <person name="Chen Y."/>
            <person name="Shah S."/>
            <person name="Dougan E. K."/>
            <person name="Thang M."/>
            <person name="Chan C."/>
        </authorList>
    </citation>
    <scope>NUCLEOTIDE SEQUENCE [LARGE SCALE GENOMIC DNA]</scope>
</reference>
<organism evidence="3 4">
    <name type="scientific">Prorocentrum cordatum</name>
    <dbReference type="NCBI Taxonomy" id="2364126"/>
    <lineage>
        <taxon>Eukaryota</taxon>
        <taxon>Sar</taxon>
        <taxon>Alveolata</taxon>
        <taxon>Dinophyceae</taxon>
        <taxon>Prorocentrales</taxon>
        <taxon>Prorocentraceae</taxon>
        <taxon>Prorocentrum</taxon>
    </lineage>
</organism>
<protein>
    <recommendedName>
        <fullName evidence="2">PABC domain-containing protein</fullName>
    </recommendedName>
</protein>
<feature type="compositionally biased region" description="Acidic residues" evidence="1">
    <location>
        <begin position="1240"/>
        <end position="1254"/>
    </location>
</feature>
<feature type="region of interest" description="Disordered" evidence="1">
    <location>
        <begin position="79"/>
        <end position="112"/>
    </location>
</feature>
<feature type="region of interest" description="Disordered" evidence="1">
    <location>
        <begin position="1024"/>
        <end position="1088"/>
    </location>
</feature>
<proteinExistence type="predicted"/>
<feature type="compositionally biased region" description="Acidic residues" evidence="1">
    <location>
        <begin position="478"/>
        <end position="500"/>
    </location>
</feature>
<feature type="compositionally biased region" description="Low complexity" evidence="1">
    <location>
        <begin position="658"/>
        <end position="670"/>
    </location>
</feature>
<gene>
    <name evidence="3" type="ORF">PCOR1329_LOCUS45929</name>
</gene>
<feature type="compositionally biased region" description="Low complexity" evidence="1">
    <location>
        <begin position="754"/>
        <end position="766"/>
    </location>
</feature>
<feature type="region of interest" description="Disordered" evidence="1">
    <location>
        <begin position="962"/>
        <end position="987"/>
    </location>
</feature>
<feature type="region of interest" description="Disordered" evidence="1">
    <location>
        <begin position="188"/>
        <end position="243"/>
    </location>
</feature>
<feature type="compositionally biased region" description="Basic and acidic residues" evidence="1">
    <location>
        <begin position="1127"/>
        <end position="1144"/>
    </location>
</feature>
<dbReference type="EMBL" id="CAUYUJ010015519">
    <property type="protein sequence ID" value="CAK0855083.1"/>
    <property type="molecule type" value="Genomic_DNA"/>
</dbReference>
<feature type="region of interest" description="Disordered" evidence="1">
    <location>
        <begin position="1310"/>
        <end position="1349"/>
    </location>
</feature>
<dbReference type="SUPFAM" id="SSF63570">
    <property type="entry name" value="PABC (PABP) domain"/>
    <property type="match status" value="1"/>
</dbReference>
<evidence type="ECO:0000256" key="1">
    <source>
        <dbReference type="SAM" id="MobiDB-lite"/>
    </source>
</evidence>
<dbReference type="PROSITE" id="PS51309">
    <property type="entry name" value="PABC"/>
    <property type="match status" value="1"/>
</dbReference>
<feature type="compositionally biased region" description="Basic and acidic residues" evidence="1">
    <location>
        <begin position="1328"/>
        <end position="1345"/>
    </location>
</feature>
<feature type="compositionally biased region" description="Polar residues" evidence="1">
    <location>
        <begin position="1044"/>
        <end position="1056"/>
    </location>
</feature>
<accession>A0ABN9U7G7</accession>